<accession>A0A1V9ZIR0</accession>
<feature type="repeat" description="ANK" evidence="3">
    <location>
        <begin position="315"/>
        <end position="347"/>
    </location>
</feature>
<gene>
    <name evidence="4" type="ORF">ACHHYP_09873</name>
</gene>
<evidence type="ECO:0000313" key="5">
    <source>
        <dbReference type="Proteomes" id="UP000243579"/>
    </source>
</evidence>
<feature type="repeat" description="ANK" evidence="3">
    <location>
        <begin position="248"/>
        <end position="280"/>
    </location>
</feature>
<proteinExistence type="predicted"/>
<dbReference type="PROSITE" id="PS50088">
    <property type="entry name" value="ANK_REPEAT"/>
    <property type="match status" value="4"/>
</dbReference>
<dbReference type="Proteomes" id="UP000243579">
    <property type="component" value="Unassembled WGS sequence"/>
</dbReference>
<keyword evidence="5" id="KW-1185">Reference proteome</keyword>
<dbReference type="PANTHER" id="PTHR24198">
    <property type="entry name" value="ANKYRIN REPEAT AND PROTEIN KINASE DOMAIN-CONTAINING PROTEIN"/>
    <property type="match status" value="1"/>
</dbReference>
<dbReference type="AlphaFoldDB" id="A0A1V9ZIR0"/>
<keyword evidence="1" id="KW-0677">Repeat</keyword>
<dbReference type="InterPro" id="IPR002110">
    <property type="entry name" value="Ankyrin_rpt"/>
</dbReference>
<evidence type="ECO:0000256" key="1">
    <source>
        <dbReference type="ARBA" id="ARBA00022737"/>
    </source>
</evidence>
<dbReference type="Gene3D" id="1.25.40.20">
    <property type="entry name" value="Ankyrin repeat-containing domain"/>
    <property type="match status" value="3"/>
</dbReference>
<feature type="repeat" description="ANK" evidence="3">
    <location>
        <begin position="348"/>
        <end position="380"/>
    </location>
</feature>
<organism evidence="4 5">
    <name type="scientific">Achlya hypogyna</name>
    <name type="common">Oomycete</name>
    <name type="synonym">Protoachlya hypogyna</name>
    <dbReference type="NCBI Taxonomy" id="1202772"/>
    <lineage>
        <taxon>Eukaryota</taxon>
        <taxon>Sar</taxon>
        <taxon>Stramenopiles</taxon>
        <taxon>Oomycota</taxon>
        <taxon>Saprolegniomycetes</taxon>
        <taxon>Saprolegniales</taxon>
        <taxon>Achlyaceae</taxon>
        <taxon>Achlya</taxon>
    </lineage>
</organism>
<name>A0A1V9ZIR0_ACHHY</name>
<keyword evidence="2 3" id="KW-0040">ANK repeat</keyword>
<sequence>MSIFASCAWCAPAVTEPRPRTCSTDRACCRDLAHLVLARDPVVVEAHVAIHACTVNHAVVCSRNDKLCVSPFCMRRPPRTTRVAILPPAIRSHVCGLTLLQMAVLAGDVAVARVLLDAGALPNKCHSPTESALVLAIAKSADEIVDLLLAHGATIDGHVLAQAAAMGSTSLVARLLALTSDAPILPALVATETDTIMQSYLLTQASSASRSQFLHHCVSTGDAAGVQRLVQAFGPGLALDYRGNEYAVGDTLVHTAVRMQHLEVLKYLVHLGVDLDARNAIGVAPVYICAATGAVAFVEVLVRAQAAVAGATGPNGDSALHVAAQENHFTIARLLVHAGADVNMPSATGDTPLHIASMHGHGPMVAYLLRKGADVHRENVRGETALMKACQLGHASVVALLERAHESPDVDDGRSSSFVYYDVMRHVQRVHSI</sequence>
<dbReference type="InterPro" id="IPR036770">
    <property type="entry name" value="Ankyrin_rpt-contain_sf"/>
</dbReference>
<evidence type="ECO:0000313" key="4">
    <source>
        <dbReference type="EMBL" id="OQR97856.1"/>
    </source>
</evidence>
<dbReference type="SUPFAM" id="SSF48403">
    <property type="entry name" value="Ankyrin repeat"/>
    <property type="match status" value="1"/>
</dbReference>
<dbReference type="STRING" id="1202772.A0A1V9ZIR0"/>
<dbReference type="SMART" id="SM00248">
    <property type="entry name" value="ANK"/>
    <property type="match status" value="8"/>
</dbReference>
<comment type="caution">
    <text evidence="4">The sequence shown here is derived from an EMBL/GenBank/DDBJ whole genome shotgun (WGS) entry which is preliminary data.</text>
</comment>
<evidence type="ECO:0000256" key="2">
    <source>
        <dbReference type="ARBA" id="ARBA00023043"/>
    </source>
</evidence>
<reference evidence="4 5" key="1">
    <citation type="journal article" date="2014" name="Genome Biol. Evol.">
        <title>The secreted proteins of Achlya hypogyna and Thraustotheca clavata identify the ancestral oomycete secretome and reveal gene acquisitions by horizontal gene transfer.</title>
        <authorList>
            <person name="Misner I."/>
            <person name="Blouin N."/>
            <person name="Leonard G."/>
            <person name="Richards T.A."/>
            <person name="Lane C.E."/>
        </authorList>
    </citation>
    <scope>NUCLEOTIDE SEQUENCE [LARGE SCALE GENOMIC DNA]</scope>
    <source>
        <strain evidence="4 5">ATCC 48635</strain>
    </source>
</reference>
<evidence type="ECO:0000256" key="3">
    <source>
        <dbReference type="PROSITE-ProRule" id="PRU00023"/>
    </source>
</evidence>
<dbReference type="EMBL" id="JNBR01000095">
    <property type="protein sequence ID" value="OQR97856.1"/>
    <property type="molecule type" value="Genomic_DNA"/>
</dbReference>
<dbReference type="OrthoDB" id="165259at2759"/>
<dbReference type="PROSITE" id="PS50297">
    <property type="entry name" value="ANK_REP_REGION"/>
    <property type="match status" value="4"/>
</dbReference>
<feature type="repeat" description="ANK" evidence="3">
    <location>
        <begin position="95"/>
        <end position="127"/>
    </location>
</feature>
<protein>
    <submittedName>
        <fullName evidence="4">Ankyrin-3-like</fullName>
    </submittedName>
</protein>
<dbReference type="Pfam" id="PF00023">
    <property type="entry name" value="Ank"/>
    <property type="match status" value="2"/>
</dbReference>
<dbReference type="Pfam" id="PF13637">
    <property type="entry name" value="Ank_4"/>
    <property type="match status" value="2"/>
</dbReference>
<dbReference type="PANTHER" id="PTHR24198:SF165">
    <property type="entry name" value="ANKYRIN REPEAT-CONTAINING PROTEIN-RELATED"/>
    <property type="match status" value="1"/>
</dbReference>